<dbReference type="InterPro" id="IPR029510">
    <property type="entry name" value="Ald_DH_CS_GLU"/>
</dbReference>
<dbReference type="PANTHER" id="PTHR43720:SF2">
    <property type="entry name" value="2-AMINOMUCONIC SEMIALDEHYDE DEHYDROGENASE"/>
    <property type="match status" value="1"/>
</dbReference>
<evidence type="ECO:0000256" key="5">
    <source>
        <dbReference type="ARBA" id="ARBA00051407"/>
    </source>
</evidence>
<gene>
    <name evidence="12" type="ORF">CtesDRAFT_PD0824</name>
</gene>
<evidence type="ECO:0000256" key="3">
    <source>
        <dbReference type="ARBA" id="ARBA00023002"/>
    </source>
</evidence>
<dbReference type="PROSITE" id="PS00687">
    <property type="entry name" value="ALDEHYDE_DEHYDR_GLU"/>
    <property type="match status" value="1"/>
</dbReference>
<dbReference type="Gene3D" id="3.40.605.10">
    <property type="entry name" value="Aldehyde Dehydrogenase, Chain A, domain 1"/>
    <property type="match status" value="1"/>
</dbReference>
<reference evidence="12 13" key="1">
    <citation type="journal article" date="2004" name="Appl. Environ. Microbiol.">
        <title>Mineralization of individual congeners of linear alkylbenzenesulfonate by defined pairs of heterotrophic bacteria.</title>
        <authorList>
            <person name="Schleheck D."/>
            <person name="Knepper T.P."/>
            <person name="Fischer K."/>
            <person name="Cook A.M."/>
        </authorList>
    </citation>
    <scope>NUCLEOTIDE SEQUENCE [LARGE SCALE GENOMIC DNA]</scope>
    <source>
        <strain evidence="13">DSM 14576 / KF-1</strain>
    </source>
</reference>
<evidence type="ECO:0000313" key="12">
    <source>
        <dbReference type="EMBL" id="EED65878.1"/>
    </source>
</evidence>
<proteinExistence type="inferred from homology"/>
<dbReference type="CDD" id="cd07093">
    <property type="entry name" value="ALDH_F8_HMSADH"/>
    <property type="match status" value="1"/>
</dbReference>
<keyword evidence="4" id="KW-0520">NAD</keyword>
<dbReference type="GO" id="GO:0018462">
    <property type="term" value="F:4-(hydroxymethyl)benzenesulfonate dehydrogenase activity"/>
    <property type="evidence" value="ECO:0007669"/>
    <property type="project" value="UniProtKB-EC"/>
</dbReference>
<feature type="domain" description="Aldehyde dehydrogenase" evidence="11">
    <location>
        <begin position="12"/>
        <end position="475"/>
    </location>
</feature>
<dbReference type="Gene3D" id="3.40.309.10">
    <property type="entry name" value="Aldehyde Dehydrogenase, Chain A, domain 2"/>
    <property type="match status" value="1"/>
</dbReference>
<evidence type="ECO:0000256" key="2">
    <source>
        <dbReference type="ARBA" id="ARBA00011738"/>
    </source>
</evidence>
<dbReference type="PANTHER" id="PTHR43720">
    <property type="entry name" value="2-AMINOMUCONIC SEMIALDEHYDE DEHYDROGENASE"/>
    <property type="match status" value="1"/>
</dbReference>
<evidence type="ECO:0000313" key="13">
    <source>
        <dbReference type="Proteomes" id="UP000003039"/>
    </source>
</evidence>
<evidence type="ECO:0000259" key="11">
    <source>
        <dbReference type="Pfam" id="PF00171"/>
    </source>
</evidence>
<dbReference type="RefSeq" id="WP_003052145.1">
    <property type="nucleotide sequence ID" value="NZ_AAUJ02000001.1"/>
</dbReference>
<accession>B7WWH5</accession>
<dbReference type="Pfam" id="PF00171">
    <property type="entry name" value="Aldedh"/>
    <property type="match status" value="1"/>
</dbReference>
<evidence type="ECO:0000256" key="4">
    <source>
        <dbReference type="ARBA" id="ARBA00023027"/>
    </source>
</evidence>
<dbReference type="FunFam" id="3.40.309.10:FF:000012">
    <property type="entry name" value="Betaine aldehyde dehydrogenase"/>
    <property type="match status" value="1"/>
</dbReference>
<evidence type="ECO:0000256" key="7">
    <source>
        <dbReference type="ARBA" id="ARBA00066857"/>
    </source>
</evidence>
<dbReference type="SUPFAM" id="SSF53720">
    <property type="entry name" value="ALDH-like"/>
    <property type="match status" value="1"/>
</dbReference>
<organism evidence="12 13">
    <name type="scientific">Comamonas testosteroni (strain DSM 14576 / KF-1)</name>
    <name type="common">Pseudomonas testosteroni</name>
    <dbReference type="NCBI Taxonomy" id="399795"/>
    <lineage>
        <taxon>Bacteria</taxon>
        <taxon>Pseudomonadati</taxon>
        <taxon>Pseudomonadota</taxon>
        <taxon>Betaproteobacteria</taxon>
        <taxon>Burkholderiales</taxon>
        <taxon>Comamonadaceae</taxon>
        <taxon>Comamonas</taxon>
    </lineage>
</organism>
<protein>
    <recommendedName>
        <fullName evidence="7">4-(hydroxymethyl)benzenesulfonate dehydrogenase</fullName>
        <ecNumber evidence="7">1.1.1.257</ecNumber>
    </recommendedName>
    <alternativeName>
        <fullName evidence="8">Toluenesulfonate aldehyde dehydrogenase TsaD</fullName>
    </alternativeName>
</protein>
<comment type="function">
    <text evidence="6">Involved in the toluene-4-sulfonate degradation pathway. Does not discriminate between the sulfonate and the carboxyl substituents and can also be involved in the p-toluenecarboxylate degradation pathway.</text>
</comment>
<dbReference type="AlphaFoldDB" id="B7WWH5"/>
<name>B7WWH5_COMTK</name>
<dbReference type="InterPro" id="IPR016161">
    <property type="entry name" value="Ald_DH/histidinol_DH"/>
</dbReference>
<sequence>MKTITSYIGGQWQPSGSQLLPIVNPATEEVVAQLSEADAGETGAAVAAAQASWKSGVWAKQGSADKRRVFHRICELTLRHLDELAQLECLNSGLPMHYLNHRQLPRIVRNFGFFADWLSQNVEKAGMSDQDYLRFVLREPAGVAALISPWNAPLALASTKIAAALAFGNSCVVKTAETTPLAVARFMDILAEAGVPPGVVNMVNGRGHITGDALVRHPAVRVVSFTGGTQTGRAIAAAAAPGLKRVDLELGGKSANIVTETANLDDALDGALTSIYTNNGQQCFAGSRILVQRSIADDFVARFVQRARAIRVGDPLDTRNELGPLSNAAHYSRVRSFVDIALQEGGTLLCGGKRPAGIGDKGYYLEPTAVLMPHNRTRACQEEIFGPFATLQIFDDFDEALAIANDSEFGLVSYLWSNDLSQTQRAVCEIEAGVVLVNTPMILDLRFPFGGYKNSGLGREGIDGMRHFYTEEKTVTLALKRPAMTRLGADAD</sequence>
<dbReference type="InterPro" id="IPR015590">
    <property type="entry name" value="Aldehyde_DH_dom"/>
</dbReference>
<evidence type="ECO:0000256" key="8">
    <source>
        <dbReference type="ARBA" id="ARBA00079883"/>
    </source>
</evidence>
<dbReference type="EMBL" id="AAUJ02000001">
    <property type="protein sequence ID" value="EED65878.1"/>
    <property type="molecule type" value="Genomic_DNA"/>
</dbReference>
<evidence type="ECO:0000256" key="9">
    <source>
        <dbReference type="PROSITE-ProRule" id="PRU10007"/>
    </source>
</evidence>
<dbReference type="Proteomes" id="UP000003039">
    <property type="component" value="Unassembled WGS sequence"/>
</dbReference>
<keyword evidence="3 10" id="KW-0560">Oxidoreductase</keyword>
<dbReference type="InterPro" id="IPR016162">
    <property type="entry name" value="Ald_DH_N"/>
</dbReference>
<comment type="catalytic activity">
    <reaction evidence="5">
        <text>4-(hydroxymethyl)benzenesulfonate + NAD(+) = 4-formylbenzenesulfonate + NADH + H(+)</text>
        <dbReference type="Rhea" id="RHEA:24412"/>
        <dbReference type="ChEBI" id="CHEBI:11944"/>
        <dbReference type="ChEBI" id="CHEBI:11987"/>
        <dbReference type="ChEBI" id="CHEBI:15378"/>
        <dbReference type="ChEBI" id="CHEBI:57540"/>
        <dbReference type="ChEBI" id="CHEBI:57945"/>
        <dbReference type="EC" id="1.1.1.257"/>
    </reaction>
</comment>
<feature type="active site" evidence="9">
    <location>
        <position position="249"/>
    </location>
</feature>
<evidence type="ECO:0000256" key="1">
    <source>
        <dbReference type="ARBA" id="ARBA00009986"/>
    </source>
</evidence>
<evidence type="ECO:0000256" key="10">
    <source>
        <dbReference type="RuleBase" id="RU003345"/>
    </source>
</evidence>
<evidence type="ECO:0000256" key="6">
    <source>
        <dbReference type="ARBA" id="ARBA00056807"/>
    </source>
</evidence>
<comment type="subunit">
    <text evidence="2">Homodimer.</text>
</comment>
<dbReference type="eggNOG" id="COG1012">
    <property type="taxonomic scope" value="Bacteria"/>
</dbReference>
<dbReference type="FunFam" id="3.40.605.10:FF:000007">
    <property type="entry name" value="NAD/NADP-dependent betaine aldehyde dehydrogenase"/>
    <property type="match status" value="1"/>
</dbReference>
<dbReference type="GO" id="GO:0016620">
    <property type="term" value="F:oxidoreductase activity, acting on the aldehyde or oxo group of donors, NAD or NADP as acceptor"/>
    <property type="evidence" value="ECO:0007669"/>
    <property type="project" value="InterPro"/>
</dbReference>
<comment type="similarity">
    <text evidence="1 10">Belongs to the aldehyde dehydrogenase family.</text>
</comment>
<dbReference type="EC" id="1.1.1.257" evidence="7"/>
<comment type="caution">
    <text evidence="12">The sequence shown here is derived from an EMBL/GenBank/DDBJ whole genome shotgun (WGS) entry which is preliminary data.</text>
</comment>
<dbReference type="InterPro" id="IPR016163">
    <property type="entry name" value="Ald_DH_C"/>
</dbReference>